<feature type="chain" id="PRO_5040740831" description="SMP-30/Gluconolactonase/LRE-like region domain-containing protein" evidence="1">
    <location>
        <begin position="26"/>
        <end position="387"/>
    </location>
</feature>
<organism evidence="2 3">
    <name type="scientific">Polyangium jinanense</name>
    <dbReference type="NCBI Taxonomy" id="2829994"/>
    <lineage>
        <taxon>Bacteria</taxon>
        <taxon>Pseudomonadati</taxon>
        <taxon>Myxococcota</taxon>
        <taxon>Polyangia</taxon>
        <taxon>Polyangiales</taxon>
        <taxon>Polyangiaceae</taxon>
        <taxon>Polyangium</taxon>
    </lineage>
</organism>
<dbReference type="EMBL" id="JAGTJJ010000050">
    <property type="protein sequence ID" value="MDC3987288.1"/>
    <property type="molecule type" value="Genomic_DNA"/>
</dbReference>
<evidence type="ECO:0000313" key="2">
    <source>
        <dbReference type="EMBL" id="MDC3987288.1"/>
    </source>
</evidence>
<dbReference type="Proteomes" id="UP001151081">
    <property type="component" value="Unassembled WGS sequence"/>
</dbReference>
<evidence type="ECO:0000313" key="3">
    <source>
        <dbReference type="Proteomes" id="UP001151081"/>
    </source>
</evidence>
<evidence type="ECO:0000256" key="1">
    <source>
        <dbReference type="SAM" id="SignalP"/>
    </source>
</evidence>
<comment type="caution">
    <text evidence="2">The sequence shown here is derived from an EMBL/GenBank/DDBJ whole genome shotgun (WGS) entry which is preliminary data.</text>
</comment>
<protein>
    <recommendedName>
        <fullName evidence="4">SMP-30/Gluconolactonase/LRE-like region domain-containing protein</fullName>
    </recommendedName>
</protein>
<proteinExistence type="predicted"/>
<dbReference type="SUPFAM" id="SSF63825">
    <property type="entry name" value="YWTD domain"/>
    <property type="match status" value="1"/>
</dbReference>
<dbReference type="RefSeq" id="WP_272423975.1">
    <property type="nucleotide sequence ID" value="NZ_JAGTJJ010000050.1"/>
</dbReference>
<reference evidence="2 3" key="1">
    <citation type="submission" date="2021-04" db="EMBL/GenBank/DDBJ databases">
        <title>Genome analysis of Polyangium sp.</title>
        <authorList>
            <person name="Li Y."/>
            <person name="Wang J."/>
        </authorList>
    </citation>
    <scope>NUCLEOTIDE SEQUENCE [LARGE SCALE GENOMIC DNA]</scope>
    <source>
        <strain evidence="2 3">SDU14</strain>
    </source>
</reference>
<name>A0A9X3XEP8_9BACT</name>
<sequence>MARVNIVFLGVALTLLGGCSEPAGAARTCSGVALDGALLMLATNLQASGLGRIDETGCLTEIPDIALGVDPLLSTGFGGPFVCVRDQGLVRAVDPDSLALTRTWVAFGESETTFELATGGKAGGPHNPHDADLDAEGRLWVARYEQPGVAVIEPDGSFGGTVDLSMFADVDGLPEVEAVRVVGDRVFASVQRLDRRTWKSAENGALVAIDLASRSVVGSVDLGGKNPFGRMRPVPWDPAGKTVVLAMPGDFYAIDEGHAAAIVDLDTLVVTGIAEESAFEGSLVEVELAAPDEAYAIVAGTGLENATRLVRFDPSGKTAPIVLADTREGGQGGNYDYGGLAVVGRHVLLGDKAHGAPAIHIFERVTGREVGTLAPERLPPVSLLPLP</sequence>
<keyword evidence="3" id="KW-1185">Reference proteome</keyword>
<evidence type="ECO:0008006" key="4">
    <source>
        <dbReference type="Google" id="ProtNLM"/>
    </source>
</evidence>
<accession>A0A9X3XEP8</accession>
<dbReference type="PROSITE" id="PS51257">
    <property type="entry name" value="PROKAR_LIPOPROTEIN"/>
    <property type="match status" value="1"/>
</dbReference>
<gene>
    <name evidence="2" type="ORF">KEG57_42865</name>
</gene>
<dbReference type="AlphaFoldDB" id="A0A9X3XEP8"/>
<keyword evidence="1" id="KW-0732">Signal</keyword>
<feature type="signal peptide" evidence="1">
    <location>
        <begin position="1"/>
        <end position="25"/>
    </location>
</feature>